<accession>A0A1M6JNV0</accession>
<evidence type="ECO:0000256" key="2">
    <source>
        <dbReference type="ARBA" id="ARBA00022553"/>
    </source>
</evidence>
<dbReference type="OrthoDB" id="9802066at2"/>
<dbReference type="AlphaFoldDB" id="A0A1M6JNV0"/>
<evidence type="ECO:0000256" key="3">
    <source>
        <dbReference type="ARBA" id="ARBA00024867"/>
    </source>
</evidence>
<dbReference type="InterPro" id="IPR050595">
    <property type="entry name" value="Bact_response_regulator"/>
</dbReference>
<dbReference type="STRING" id="1121301.SAMN02745912_00071"/>
<dbReference type="RefSeq" id="WP_073146323.1">
    <property type="nucleotide sequence ID" value="NZ_FRAG01000001.1"/>
</dbReference>
<dbReference type="PROSITE" id="PS50110">
    <property type="entry name" value="RESPONSE_REGULATORY"/>
    <property type="match status" value="1"/>
</dbReference>
<sequence length="358" mass="41789">MENSNVLFVDDEKNILNALKRGLIDEEYNCFYANSGEAAIKIMEENNIHVIVTDMKMPKMDGLELLKYVRDNHPDTIKIVLSGYAQLPQIIATINHIDIFKFILKPWKLEDELKVAINEAIKTYNLKYESARLKEELRKKNELYQSILKSTGEKFDIIKNDFKNVRKINDFTNNYIKQIVKKMDGSEAHRIYLLKEINLLEEITRAFLNIFPSKFIDFDIEKLRKELDEYIVTLRGDKNIEIQISEGSNLSYYGNYNLIFLVIKTFIKYILNNIDFKLLKLTLLGKENGETIEFALFAEILDKEKNSNSKLVQASLNKIITILQNLAEAANGKLVLHEKDHSYITILQAIWYNKYQNI</sequence>
<dbReference type="Gene3D" id="3.40.50.2300">
    <property type="match status" value="1"/>
</dbReference>
<evidence type="ECO:0000256" key="4">
    <source>
        <dbReference type="PROSITE-ProRule" id="PRU00169"/>
    </source>
</evidence>
<evidence type="ECO:0000259" key="5">
    <source>
        <dbReference type="PROSITE" id="PS50110"/>
    </source>
</evidence>
<name>A0A1M6JNV0_PARC5</name>
<dbReference type="PANTHER" id="PTHR44591:SF19">
    <property type="entry name" value="TWO-COMPONENT RESPONSE REGULATOR-RELATED"/>
    <property type="match status" value="1"/>
</dbReference>
<dbReference type="SUPFAM" id="SSF52172">
    <property type="entry name" value="CheY-like"/>
    <property type="match status" value="1"/>
</dbReference>
<evidence type="ECO:0000313" key="7">
    <source>
        <dbReference type="Proteomes" id="UP000184465"/>
    </source>
</evidence>
<evidence type="ECO:0000256" key="1">
    <source>
        <dbReference type="ARBA" id="ARBA00018672"/>
    </source>
</evidence>
<gene>
    <name evidence="6" type="ORF">SAMN02745912_00071</name>
</gene>
<dbReference type="Pfam" id="PF00072">
    <property type="entry name" value="Response_reg"/>
    <property type="match status" value="1"/>
</dbReference>
<feature type="modified residue" description="4-aspartylphosphate" evidence="4">
    <location>
        <position position="54"/>
    </location>
</feature>
<organism evidence="6 7">
    <name type="scientific">Paramaledivibacter caminithermalis (strain DSM 15212 / CIP 107654 / DViRD3)</name>
    <name type="common">Clostridium caminithermale</name>
    <dbReference type="NCBI Taxonomy" id="1121301"/>
    <lineage>
        <taxon>Bacteria</taxon>
        <taxon>Bacillati</taxon>
        <taxon>Bacillota</taxon>
        <taxon>Clostridia</taxon>
        <taxon>Peptostreptococcales</taxon>
        <taxon>Caminicellaceae</taxon>
        <taxon>Paramaledivibacter</taxon>
    </lineage>
</organism>
<keyword evidence="7" id="KW-1185">Reference proteome</keyword>
<protein>
    <recommendedName>
        <fullName evidence="1">Stage 0 sporulation protein A homolog</fullName>
    </recommendedName>
</protein>
<feature type="domain" description="Response regulatory" evidence="5">
    <location>
        <begin position="5"/>
        <end position="120"/>
    </location>
</feature>
<dbReference type="GO" id="GO:0000160">
    <property type="term" value="P:phosphorelay signal transduction system"/>
    <property type="evidence" value="ECO:0007669"/>
    <property type="project" value="InterPro"/>
</dbReference>
<proteinExistence type="predicted"/>
<keyword evidence="2 4" id="KW-0597">Phosphoprotein</keyword>
<dbReference type="Proteomes" id="UP000184465">
    <property type="component" value="Unassembled WGS sequence"/>
</dbReference>
<dbReference type="PANTHER" id="PTHR44591">
    <property type="entry name" value="STRESS RESPONSE REGULATOR PROTEIN 1"/>
    <property type="match status" value="1"/>
</dbReference>
<comment type="function">
    <text evidence="3">May play the central regulatory role in sporulation. It may be an element of the effector pathway responsible for the activation of sporulation genes in response to nutritional stress. Spo0A may act in concert with spo0H (a sigma factor) to control the expression of some genes that are critical to the sporulation process.</text>
</comment>
<evidence type="ECO:0000313" key="6">
    <source>
        <dbReference type="EMBL" id="SHJ48381.1"/>
    </source>
</evidence>
<dbReference type="EMBL" id="FRAG01000001">
    <property type="protein sequence ID" value="SHJ48381.1"/>
    <property type="molecule type" value="Genomic_DNA"/>
</dbReference>
<reference evidence="6 7" key="1">
    <citation type="submission" date="2016-11" db="EMBL/GenBank/DDBJ databases">
        <authorList>
            <person name="Jaros S."/>
            <person name="Januszkiewicz K."/>
            <person name="Wedrychowicz H."/>
        </authorList>
    </citation>
    <scope>NUCLEOTIDE SEQUENCE [LARGE SCALE GENOMIC DNA]</scope>
    <source>
        <strain evidence="6 7">DSM 15212</strain>
    </source>
</reference>
<dbReference type="SMART" id="SM00448">
    <property type="entry name" value="REC"/>
    <property type="match status" value="1"/>
</dbReference>
<dbReference type="InterPro" id="IPR011006">
    <property type="entry name" value="CheY-like_superfamily"/>
</dbReference>
<dbReference type="InterPro" id="IPR001789">
    <property type="entry name" value="Sig_transdc_resp-reg_receiver"/>
</dbReference>
<dbReference type="CDD" id="cd17569">
    <property type="entry name" value="REC_HupR-like"/>
    <property type="match status" value="1"/>
</dbReference>